<dbReference type="InterPro" id="IPR011701">
    <property type="entry name" value="MFS"/>
</dbReference>
<evidence type="ECO:0000256" key="5">
    <source>
        <dbReference type="ARBA" id="ARBA00023136"/>
    </source>
</evidence>
<evidence type="ECO:0000256" key="3">
    <source>
        <dbReference type="ARBA" id="ARBA00022692"/>
    </source>
</evidence>
<feature type="region of interest" description="Disordered" evidence="7">
    <location>
        <begin position="488"/>
        <end position="522"/>
    </location>
</feature>
<proteinExistence type="inferred from homology"/>
<comment type="subcellular location">
    <subcellularLocation>
        <location evidence="1">Membrane</location>
        <topology evidence="1">Multi-pass membrane protein</topology>
    </subcellularLocation>
</comment>
<feature type="transmembrane region" description="Helical" evidence="8">
    <location>
        <begin position="136"/>
        <end position="157"/>
    </location>
</feature>
<dbReference type="FunFam" id="1.20.1250.20:FF:000065">
    <property type="entry name" value="Putative MFS pantothenate transporter"/>
    <property type="match status" value="1"/>
</dbReference>
<evidence type="ECO:0000256" key="6">
    <source>
        <dbReference type="ARBA" id="ARBA00037968"/>
    </source>
</evidence>
<feature type="transmembrane region" description="Helical" evidence="8">
    <location>
        <begin position="178"/>
        <end position="199"/>
    </location>
</feature>
<organism evidence="9 10">
    <name type="scientific">Cyberlindnera jadinii (strain ATCC 18201 / CBS 1600 / BCRC 20928 / JCM 3617 / NBRC 0987 / NRRL Y-1542)</name>
    <name type="common">Torula yeast</name>
    <name type="synonym">Candida utilis</name>
    <dbReference type="NCBI Taxonomy" id="983966"/>
    <lineage>
        <taxon>Eukaryota</taxon>
        <taxon>Fungi</taxon>
        <taxon>Dikarya</taxon>
        <taxon>Ascomycota</taxon>
        <taxon>Saccharomycotina</taxon>
        <taxon>Saccharomycetes</taxon>
        <taxon>Phaffomycetales</taxon>
        <taxon>Phaffomycetaceae</taxon>
        <taxon>Cyberlindnera</taxon>
    </lineage>
</organism>
<feature type="compositionally biased region" description="Polar residues" evidence="7">
    <location>
        <begin position="509"/>
        <end position="522"/>
    </location>
</feature>
<reference evidence="10" key="1">
    <citation type="journal article" date="2015" name="J. Biotechnol.">
        <title>The structure of the Cyberlindnera jadinii genome and its relation to Candida utilis analyzed by the occurrence of single nucleotide polymorphisms.</title>
        <authorList>
            <person name="Rupp O."/>
            <person name="Brinkrolf K."/>
            <person name="Buerth C."/>
            <person name="Kunigo M."/>
            <person name="Schneider J."/>
            <person name="Jaenicke S."/>
            <person name="Goesmann A."/>
            <person name="Puehler A."/>
            <person name="Jaeger K.-E."/>
            <person name="Ernst J.F."/>
        </authorList>
    </citation>
    <scope>NUCLEOTIDE SEQUENCE [LARGE SCALE GENOMIC DNA]</scope>
    <source>
        <strain evidence="10">ATCC 18201 / CBS 1600 / BCRC 20928 / JCM 3617 / NBRC 0987 / NRRL Y-1542</strain>
    </source>
</reference>
<keyword evidence="5 8" id="KW-0472">Membrane</keyword>
<evidence type="ECO:0000256" key="2">
    <source>
        <dbReference type="ARBA" id="ARBA00022448"/>
    </source>
</evidence>
<dbReference type="AlphaFoldDB" id="A0A0H5C8A7"/>
<dbReference type="SUPFAM" id="SSF103473">
    <property type="entry name" value="MFS general substrate transporter"/>
    <property type="match status" value="1"/>
</dbReference>
<dbReference type="EMBL" id="CDQK01000005">
    <property type="protein sequence ID" value="CEP24207.1"/>
    <property type="molecule type" value="Genomic_DNA"/>
</dbReference>
<evidence type="ECO:0000313" key="9">
    <source>
        <dbReference type="EMBL" id="CEP24207.1"/>
    </source>
</evidence>
<comment type="similarity">
    <text evidence="6">Belongs to the major facilitator superfamily. Allantoate permease family.</text>
</comment>
<keyword evidence="3 8" id="KW-0812">Transmembrane</keyword>
<sequence length="522" mass="58989">MTTKKLTHFQKIVKAFYQLFNWYPSVYESKEKRLLFKLDVTLLIYVCVSFFCKYLDQININNAYVSGMKEDLELYGNELNWLNITYLSGYTAAQLPLLLLSTSSSKYTRFFLPACEIVFAVLTFCQSEVKTVGQLYCIRFFVGVFEAPFFTGFHYTLGKYYGTKSYKGAPVELYMRSGVFFLSSSLGTMFSGYLQAAAYSNLNGVHGRSGWKWLFIIDASITIVVGVIGFFFWPGNPEVGKPWFLSQDEYDLVLERNERNGIEKASKLTLKAFKRAYTDWKVYLYVIAFTAALLSLYPTIYLSLWMKAEGNFSVLQINRYPTVSSAVSVVTIYVSSALFSVYAPWKFAVVAVVVQTIFAGIMIKYNVSQATVLYAFWQTGIFALPSPLIYNAVNRVLRDDPEHKAIVMGSIMTLSYFVHTWAPLGLYPTAASYGKRAAPTWSVGYPVCLAMAWVFGIVYILACYLEERERKLQGKPSIEDEMDAALNGLDTNSDSVSDSISDNDSSTDLKNSLKQTTKEVSV</sequence>
<evidence type="ECO:0000256" key="1">
    <source>
        <dbReference type="ARBA" id="ARBA00004141"/>
    </source>
</evidence>
<dbReference type="GO" id="GO:0016020">
    <property type="term" value="C:membrane"/>
    <property type="evidence" value="ECO:0007669"/>
    <property type="project" value="UniProtKB-SubCell"/>
</dbReference>
<feature type="transmembrane region" description="Helical" evidence="8">
    <location>
        <begin position="211"/>
        <end position="233"/>
    </location>
</feature>
<evidence type="ECO:0000256" key="8">
    <source>
        <dbReference type="SAM" id="Phobius"/>
    </source>
</evidence>
<feature type="transmembrane region" description="Helical" evidence="8">
    <location>
        <begin position="320"/>
        <end position="340"/>
    </location>
</feature>
<dbReference type="GO" id="GO:0022857">
    <property type="term" value="F:transmembrane transporter activity"/>
    <property type="evidence" value="ECO:0007669"/>
    <property type="project" value="InterPro"/>
</dbReference>
<gene>
    <name evidence="9" type="primary">liz1</name>
    <name evidence="9" type="ORF">BN1211_4972</name>
</gene>
<feature type="transmembrane region" description="Helical" evidence="8">
    <location>
        <begin position="444"/>
        <end position="465"/>
    </location>
</feature>
<dbReference type="PANTHER" id="PTHR43791:SF28">
    <property type="entry name" value="MAJOR FACILITATOR SUPERFAMILY (MFS) PROFILE DOMAIN-CONTAINING PROTEIN"/>
    <property type="match status" value="1"/>
</dbReference>
<evidence type="ECO:0000256" key="4">
    <source>
        <dbReference type="ARBA" id="ARBA00022989"/>
    </source>
</evidence>
<feature type="transmembrane region" description="Helical" evidence="8">
    <location>
        <begin position="405"/>
        <end position="424"/>
    </location>
</feature>
<dbReference type="Proteomes" id="UP000038830">
    <property type="component" value="Unassembled WGS sequence"/>
</dbReference>
<evidence type="ECO:0000256" key="7">
    <source>
        <dbReference type="SAM" id="MobiDB-lite"/>
    </source>
</evidence>
<name>A0A0H5C8A7_CYBJN</name>
<evidence type="ECO:0000313" key="10">
    <source>
        <dbReference type="Proteomes" id="UP000038830"/>
    </source>
</evidence>
<feature type="compositionally biased region" description="Low complexity" evidence="7">
    <location>
        <begin position="490"/>
        <end position="508"/>
    </location>
</feature>
<keyword evidence="4 8" id="KW-1133">Transmembrane helix</keyword>
<feature type="transmembrane region" description="Helical" evidence="8">
    <location>
        <begin position="282"/>
        <end position="300"/>
    </location>
</feature>
<dbReference type="Gene3D" id="1.20.1250.20">
    <property type="entry name" value="MFS general substrate transporter like domains"/>
    <property type="match status" value="1"/>
</dbReference>
<dbReference type="PANTHER" id="PTHR43791">
    <property type="entry name" value="PERMEASE-RELATED"/>
    <property type="match status" value="1"/>
</dbReference>
<protein>
    <submittedName>
        <fullName evidence="9">Liz1 protein</fullName>
    </submittedName>
</protein>
<dbReference type="Pfam" id="PF07690">
    <property type="entry name" value="MFS_1"/>
    <property type="match status" value="1"/>
</dbReference>
<keyword evidence="2" id="KW-0813">Transport</keyword>
<dbReference type="InterPro" id="IPR036259">
    <property type="entry name" value="MFS_trans_sf"/>
</dbReference>
<accession>A0A0H5C8A7</accession>
<feature type="transmembrane region" description="Helical" evidence="8">
    <location>
        <begin position="373"/>
        <end position="393"/>
    </location>
</feature>